<feature type="compositionally biased region" description="Low complexity" evidence="1">
    <location>
        <begin position="366"/>
        <end position="404"/>
    </location>
</feature>
<feature type="region of interest" description="Disordered" evidence="1">
    <location>
        <begin position="312"/>
        <end position="514"/>
    </location>
</feature>
<sequence length="514" mass="49386">MADMEQMNQDVSEKIPDLVENLYTKFWFSDFVDVTGNLEQNPGILAFHGIIFPLVTFLATAGLLVAAVRLLWYRRLDPMMDTVKALLTLVFVTFVGLFVTQLLVDFSNQLSFYILARPEVGDTFRNLGDLLGDSTVLDALLGPASALVGVLLGIAVIVGLVIQIVALFYTQGVIYICAAALPLAAAAALIPGPGTSIFTRVTGWMAGSILFKPVISIIYALGFILMGQAGQGSGYTEGDGGIVFVSDNNGGGDDGAVFQYLVGVAIITMATGALPLLWSVLSKMFSGLTAKLGANMLGGGGGGGGFGGNGGGNGGNGNRNNGNRATPSSYDGAASSMGGDASTRAAAISNGLPSPEMAGVGGSGGSTLAAGASSGSGSSSFGTPSSGMTAEAASASAQGSASGTGTSGSGANGSATRTAAGGSGGTSGGGTVLPAGAGSVSSLGAGTGSGGGPGGGDASGAMPTGAGDGGGAGTTGGPGGGDDGHVMPTGAGDGGDTGGTGGGPIATGAASAAG</sequence>
<feature type="compositionally biased region" description="Gly residues" evidence="1">
    <location>
        <begin position="466"/>
        <end position="481"/>
    </location>
</feature>
<organism evidence="3 4">
    <name type="scientific">Marinitenerispora sediminis</name>
    <dbReference type="NCBI Taxonomy" id="1931232"/>
    <lineage>
        <taxon>Bacteria</taxon>
        <taxon>Bacillati</taxon>
        <taxon>Actinomycetota</taxon>
        <taxon>Actinomycetes</taxon>
        <taxon>Streptosporangiales</taxon>
        <taxon>Nocardiopsidaceae</taxon>
        <taxon>Marinitenerispora</taxon>
    </lineage>
</organism>
<protein>
    <submittedName>
        <fullName evidence="3">Uncharacterized protein</fullName>
    </submittedName>
</protein>
<dbReference type="OrthoDB" id="3694109at2"/>
<feature type="compositionally biased region" description="Gly residues" evidence="1">
    <location>
        <begin position="421"/>
        <end position="431"/>
    </location>
</feature>
<feature type="transmembrane region" description="Helical" evidence="2">
    <location>
        <begin position="85"/>
        <end position="104"/>
    </location>
</feature>
<keyword evidence="2" id="KW-0472">Membrane</keyword>
<name>A0A368T916_9ACTN</name>
<evidence type="ECO:0000313" key="4">
    <source>
        <dbReference type="Proteomes" id="UP000253318"/>
    </source>
</evidence>
<feature type="non-terminal residue" evidence="3">
    <location>
        <position position="514"/>
    </location>
</feature>
<feature type="transmembrane region" description="Helical" evidence="2">
    <location>
        <begin position="260"/>
        <end position="281"/>
    </location>
</feature>
<gene>
    <name evidence="3" type="ORF">DEF24_11140</name>
</gene>
<feature type="compositionally biased region" description="Gly residues" evidence="1">
    <location>
        <begin position="445"/>
        <end position="458"/>
    </location>
</feature>
<feature type="transmembrane region" description="Helical" evidence="2">
    <location>
        <begin position="144"/>
        <end position="166"/>
    </location>
</feature>
<evidence type="ECO:0000256" key="1">
    <source>
        <dbReference type="SAM" id="MobiDB-lite"/>
    </source>
</evidence>
<keyword evidence="4" id="KW-1185">Reference proteome</keyword>
<feature type="compositionally biased region" description="Gly residues" evidence="1">
    <location>
        <begin position="491"/>
        <end position="505"/>
    </location>
</feature>
<comment type="caution">
    <text evidence="3">The sequence shown here is derived from an EMBL/GenBank/DDBJ whole genome shotgun (WGS) entry which is preliminary data.</text>
</comment>
<dbReference type="EMBL" id="QEIN01000072">
    <property type="protein sequence ID" value="RCV59055.1"/>
    <property type="molecule type" value="Genomic_DNA"/>
</dbReference>
<evidence type="ECO:0000313" key="3">
    <source>
        <dbReference type="EMBL" id="RCV59055.1"/>
    </source>
</evidence>
<accession>A0A368T916</accession>
<feature type="compositionally biased region" description="Low complexity" evidence="1">
    <location>
        <begin position="432"/>
        <end position="444"/>
    </location>
</feature>
<dbReference type="Proteomes" id="UP000253318">
    <property type="component" value="Unassembled WGS sequence"/>
</dbReference>
<feature type="transmembrane region" description="Helical" evidence="2">
    <location>
        <begin position="204"/>
        <end position="225"/>
    </location>
</feature>
<feature type="transmembrane region" description="Helical" evidence="2">
    <location>
        <begin position="173"/>
        <end position="192"/>
    </location>
</feature>
<dbReference type="AlphaFoldDB" id="A0A368T916"/>
<keyword evidence="2" id="KW-0812">Transmembrane</keyword>
<keyword evidence="2" id="KW-1133">Transmembrane helix</keyword>
<reference evidence="3 4" key="1">
    <citation type="submission" date="2018-04" db="EMBL/GenBank/DDBJ databases">
        <title>Novel actinobacteria from marine sediment.</title>
        <authorList>
            <person name="Ng Z.Y."/>
            <person name="Tan G.Y.A."/>
        </authorList>
    </citation>
    <scope>NUCLEOTIDE SEQUENCE [LARGE SCALE GENOMIC DNA]</scope>
    <source>
        <strain evidence="3 4">TPS81</strain>
    </source>
</reference>
<proteinExistence type="predicted"/>
<dbReference type="RefSeq" id="WP_114433256.1">
    <property type="nucleotide sequence ID" value="NZ_QEIN01000072.1"/>
</dbReference>
<evidence type="ECO:0000256" key="2">
    <source>
        <dbReference type="SAM" id="Phobius"/>
    </source>
</evidence>
<feature type="transmembrane region" description="Helical" evidence="2">
    <location>
        <begin position="50"/>
        <end position="73"/>
    </location>
</feature>